<comment type="subcellular location">
    <subcellularLocation>
        <location evidence="16 17">Host cytoplasm</location>
    </subcellularLocation>
    <subcellularLocation>
        <location evidence="16 17">Host nucleus</location>
    </subcellularLocation>
</comment>
<evidence type="ECO:0000256" key="10">
    <source>
        <dbReference type="ARBA" id="ARBA00023125"/>
    </source>
</evidence>
<keyword evidence="8 16" id="KW-0862">Zinc</keyword>
<dbReference type="GO" id="GO:0042025">
    <property type="term" value="C:host cell nucleus"/>
    <property type="evidence" value="ECO:0007669"/>
    <property type="project" value="UniProtKB-SubCell"/>
</dbReference>
<evidence type="ECO:0000313" key="18">
    <source>
        <dbReference type="EMBL" id="AYA93944.1"/>
    </source>
</evidence>
<dbReference type="GO" id="GO:0052150">
    <property type="term" value="P:symbiont-mediated perturbation of host apoptosis"/>
    <property type="evidence" value="ECO:0007669"/>
    <property type="project" value="UniProtKB-KW"/>
</dbReference>
<evidence type="ECO:0000256" key="17">
    <source>
        <dbReference type="RuleBase" id="RU363123"/>
    </source>
</evidence>
<evidence type="ECO:0000256" key="1">
    <source>
        <dbReference type="ARBA" id="ARBA00006346"/>
    </source>
</evidence>
<comment type="function">
    <text evidence="16">Plays a major role in the induction and maintenance of cellular transformation. E6 associates with host UBE3A/E6-AP ubiquitin-protein ligase and modulates its activity. Protects host keratinocytes from apoptosis by mediating the degradation of host BAK1. May also inhibit host immune response.</text>
</comment>
<evidence type="ECO:0000256" key="8">
    <source>
        <dbReference type="ARBA" id="ARBA00022833"/>
    </source>
</evidence>
<keyword evidence="7 16" id="KW-0863">Zinc-finger</keyword>
<keyword evidence="6 16" id="KW-0479">Metal-binding</keyword>
<comment type="similarity">
    <text evidence="1 16 17">Belongs to the papillomaviridae E6 protein family.</text>
</comment>
<dbReference type="HAMAP" id="MF_04006">
    <property type="entry name" value="HPV_E6"/>
    <property type="match status" value="1"/>
</dbReference>
<dbReference type="EMBL" id="MH777243">
    <property type="protein sequence ID" value="AYA93944.1"/>
    <property type="molecule type" value="Genomic_DNA"/>
</dbReference>
<protein>
    <recommendedName>
        <fullName evidence="16 17">Protein E6</fullName>
    </recommendedName>
</protein>
<feature type="zinc finger region" evidence="16">
    <location>
        <begin position="111"/>
        <end position="147"/>
    </location>
</feature>
<keyword evidence="12 16" id="KW-0804">Transcription</keyword>
<evidence type="ECO:0000256" key="7">
    <source>
        <dbReference type="ARBA" id="ARBA00022771"/>
    </source>
</evidence>
<evidence type="ECO:0000256" key="3">
    <source>
        <dbReference type="ARBA" id="ARBA00022562"/>
    </source>
</evidence>
<accession>A0A385PJ61</accession>
<comment type="subunit">
    <text evidence="16">Forms homodimers. Interacts with ubiquitin-protein ligase UBE3A/E6-AP; this interaction stimulates UBE3A ubiquitin activity. Interacts with host BAK1.</text>
</comment>
<proteinExistence type="inferred from homology"/>
<comment type="caution">
    <text evidence="16">Lacks conserved residue(s) required for the propagation of feature annotation.</text>
</comment>
<dbReference type="GO" id="GO:0039648">
    <property type="term" value="P:symbiont-mediated perturbation of host ubiquitin-like protein modification"/>
    <property type="evidence" value="ECO:0007669"/>
    <property type="project" value="UniProtKB-UniRule"/>
</dbReference>
<dbReference type="GO" id="GO:0052170">
    <property type="term" value="P:symbiont-mediated suppression of host innate immune response"/>
    <property type="evidence" value="ECO:0007669"/>
    <property type="project" value="UniProtKB-KW"/>
</dbReference>
<evidence type="ECO:0000256" key="6">
    <source>
        <dbReference type="ARBA" id="ARBA00022723"/>
    </source>
</evidence>
<keyword evidence="10 16" id="KW-0238">DNA-binding</keyword>
<evidence type="ECO:0000256" key="11">
    <source>
        <dbReference type="ARBA" id="ARBA00023159"/>
    </source>
</evidence>
<dbReference type="GO" id="GO:0008270">
    <property type="term" value="F:zinc ion binding"/>
    <property type="evidence" value="ECO:0007669"/>
    <property type="project" value="UniProtKB-KW"/>
</dbReference>
<keyword evidence="5 16" id="KW-1090">Inhibition of host innate immune response by virus</keyword>
<keyword evidence="3 16" id="KW-1048">Host nucleus</keyword>
<keyword evidence="15 16" id="KW-1119">Modulation of host cell apoptosis by virus</keyword>
<dbReference type="GO" id="GO:0039502">
    <property type="term" value="P:symbiont-mediated suppression of host type I interferon-mediated signaling pathway"/>
    <property type="evidence" value="ECO:0007669"/>
    <property type="project" value="UniProtKB-UniRule"/>
</dbReference>
<dbReference type="GO" id="GO:0006351">
    <property type="term" value="P:DNA-templated transcription"/>
    <property type="evidence" value="ECO:0007669"/>
    <property type="project" value="UniProtKB-UniRule"/>
</dbReference>
<evidence type="ECO:0000256" key="15">
    <source>
        <dbReference type="ARBA" id="ARBA00023323"/>
    </source>
</evidence>
<dbReference type="GO" id="GO:0030430">
    <property type="term" value="C:host cell cytoplasm"/>
    <property type="evidence" value="ECO:0007669"/>
    <property type="project" value="UniProtKB-SubCell"/>
</dbReference>
<dbReference type="Pfam" id="PF00518">
    <property type="entry name" value="E6"/>
    <property type="match status" value="1"/>
</dbReference>
<keyword evidence="9 16" id="KW-0805">Transcription regulation</keyword>
<evidence type="ECO:0000256" key="12">
    <source>
        <dbReference type="ARBA" id="ARBA00023163"/>
    </source>
</evidence>
<dbReference type="GO" id="GO:0006355">
    <property type="term" value="P:regulation of DNA-templated transcription"/>
    <property type="evidence" value="ECO:0007669"/>
    <property type="project" value="UniProtKB-UniRule"/>
</dbReference>
<dbReference type="GO" id="GO:0003677">
    <property type="term" value="F:DNA binding"/>
    <property type="evidence" value="ECO:0007669"/>
    <property type="project" value="UniProtKB-UniRule"/>
</dbReference>
<evidence type="ECO:0000256" key="2">
    <source>
        <dbReference type="ARBA" id="ARBA00022518"/>
    </source>
</evidence>
<feature type="zinc finger region" evidence="16">
    <location>
        <begin position="38"/>
        <end position="74"/>
    </location>
</feature>
<evidence type="ECO:0000256" key="4">
    <source>
        <dbReference type="ARBA" id="ARBA00022581"/>
    </source>
</evidence>
<evidence type="ECO:0000256" key="9">
    <source>
        <dbReference type="ARBA" id="ARBA00023015"/>
    </source>
</evidence>
<dbReference type="InterPro" id="IPR038575">
    <property type="entry name" value="E6_sf"/>
</dbReference>
<keyword evidence="14 16" id="KW-0899">Viral immunoevasion</keyword>
<keyword evidence="2 16" id="KW-0244">Early protein</keyword>
<keyword evidence="4 16" id="KW-0945">Host-virus interaction</keyword>
<keyword evidence="13 16" id="KW-1035">Host cytoplasm</keyword>
<dbReference type="InterPro" id="IPR001334">
    <property type="entry name" value="E6"/>
</dbReference>
<gene>
    <name evidence="16" type="primary">E6</name>
</gene>
<dbReference type="Gene3D" id="3.30.240.40">
    <property type="entry name" value="E6 early regulatory protein"/>
    <property type="match status" value="2"/>
</dbReference>
<reference evidence="18" key="1">
    <citation type="journal article" date="2018" name="Nat. Med.">
        <title>Expanded skin virome in DOCK8-deficient patients.</title>
        <authorList>
            <consortium name="NISC Comparative Sequencing Program"/>
            <person name="Tirosh O."/>
            <person name="Conlan S."/>
            <person name="Deming C."/>
            <person name="Lee-Lin S.Q."/>
            <person name="Huang X."/>
            <person name="Su H.C."/>
            <person name="Freeman A.F."/>
            <person name="Segre J.A."/>
            <person name="Kong H.H."/>
        </authorList>
    </citation>
    <scope>NUCLEOTIDE SEQUENCE</scope>
    <source>
        <strain evidence="18">HPV-mSK_100</strain>
    </source>
</reference>
<sequence length="152" mass="18004">MWQIQQYLPILMENLFPTCLKEYCEYFGICFFDLNLKCIFCRCTCELVDLALFFQKNLRLVWRTNVPFACCNRCLELCARYESERYSVCSVKAENLHALIHIPLQDVLLRCNYCLGLLTSSEKVDLTTRGRYCWLVRGHWRAICSKCSQKEL</sequence>
<keyword evidence="11 16" id="KW-0010">Activator</keyword>
<name>A0A385PJ61_9PAPI</name>
<evidence type="ECO:0000256" key="14">
    <source>
        <dbReference type="ARBA" id="ARBA00023280"/>
    </source>
</evidence>
<dbReference type="SUPFAM" id="SSF161229">
    <property type="entry name" value="E6 C-terminal domain-like"/>
    <property type="match status" value="2"/>
</dbReference>
<evidence type="ECO:0000256" key="13">
    <source>
        <dbReference type="ARBA" id="ARBA00023200"/>
    </source>
</evidence>
<evidence type="ECO:0000256" key="5">
    <source>
        <dbReference type="ARBA" id="ARBA00022632"/>
    </source>
</evidence>
<evidence type="ECO:0000256" key="16">
    <source>
        <dbReference type="HAMAP-Rule" id="MF_04006"/>
    </source>
</evidence>
<organism evidence="18">
    <name type="scientific">Human papillomavirus</name>
    <dbReference type="NCBI Taxonomy" id="10566"/>
    <lineage>
        <taxon>Viruses</taxon>
        <taxon>Monodnaviria</taxon>
        <taxon>Shotokuvirae</taxon>
        <taxon>Cossaviricota</taxon>
        <taxon>Papovaviricetes</taxon>
        <taxon>Zurhausenvirales</taxon>
        <taxon>Papillomaviridae</taxon>
    </lineage>
</organism>